<gene>
    <name evidence="5" type="ORF">L6773_20225</name>
</gene>
<evidence type="ECO:0000256" key="2">
    <source>
        <dbReference type="ARBA" id="ARBA00023315"/>
    </source>
</evidence>
<name>A0ABS9KJ85_9BACT</name>
<dbReference type="PROSITE" id="PS51186">
    <property type="entry name" value="GNAT"/>
    <property type="match status" value="1"/>
</dbReference>
<keyword evidence="1" id="KW-0808">Transferase</keyword>
<comment type="similarity">
    <text evidence="3">Belongs to the acetyltransferase family. RimJ subfamily.</text>
</comment>
<accession>A0ABS9KJ85</accession>
<dbReference type="Pfam" id="PF13302">
    <property type="entry name" value="Acetyltransf_3"/>
    <property type="match status" value="1"/>
</dbReference>
<reference evidence="5" key="2">
    <citation type="submission" date="2024-05" db="EMBL/GenBank/DDBJ databases">
        <title>Rhodohalobacter halophilus gen. nov., sp. nov., a moderately halophilic member of the family Balneolaceae.</title>
        <authorList>
            <person name="Xia J."/>
        </authorList>
    </citation>
    <scope>NUCLEOTIDE SEQUENCE</scope>
    <source>
        <strain evidence="5">WB101</strain>
    </source>
</reference>
<evidence type="ECO:0000256" key="3">
    <source>
        <dbReference type="ARBA" id="ARBA00038502"/>
    </source>
</evidence>
<dbReference type="PANTHER" id="PTHR43792">
    <property type="entry name" value="GNAT FAMILY, PUTATIVE (AFU_ORTHOLOGUE AFUA_3G00765)-RELATED-RELATED"/>
    <property type="match status" value="1"/>
</dbReference>
<proteinExistence type="inferred from homology"/>
<reference evidence="5" key="1">
    <citation type="submission" date="2022-01" db="EMBL/GenBank/DDBJ databases">
        <authorList>
            <person name="Wang Y."/>
        </authorList>
    </citation>
    <scope>NUCLEOTIDE SEQUENCE</scope>
    <source>
        <strain evidence="5">WB101</strain>
    </source>
</reference>
<dbReference type="InterPro" id="IPR016181">
    <property type="entry name" value="Acyl_CoA_acyltransferase"/>
</dbReference>
<sequence>MDSLPVLETDRLRLRMPYVEDIPRMVQYANNEKISNMTLTMPHPYHEKDAIYWINMANKGLEDKNHFIFAICKHTNNLFMGCIGLRLNTRFNRAELGFWIGEPFWNNGYVTEAIGTILEFGFERVGLHKIHASHFVNNPASGKVMSNNGMIKEGELVDHIKKGDKYLTVIQYRLTKYEYKQSNS</sequence>
<evidence type="ECO:0000256" key="1">
    <source>
        <dbReference type="ARBA" id="ARBA00022679"/>
    </source>
</evidence>
<dbReference type="EMBL" id="JAKLWS010000049">
    <property type="protein sequence ID" value="MCG2590908.1"/>
    <property type="molecule type" value="Genomic_DNA"/>
</dbReference>
<dbReference type="InterPro" id="IPR051531">
    <property type="entry name" value="N-acetyltransferase"/>
</dbReference>
<feature type="domain" description="N-acetyltransferase" evidence="4">
    <location>
        <begin position="12"/>
        <end position="177"/>
    </location>
</feature>
<keyword evidence="2" id="KW-0012">Acyltransferase</keyword>
<evidence type="ECO:0000313" key="5">
    <source>
        <dbReference type="EMBL" id="MCG2590908.1"/>
    </source>
</evidence>
<dbReference type="InterPro" id="IPR000182">
    <property type="entry name" value="GNAT_dom"/>
</dbReference>
<evidence type="ECO:0000313" key="6">
    <source>
        <dbReference type="Proteomes" id="UP001165366"/>
    </source>
</evidence>
<dbReference type="Gene3D" id="3.40.630.30">
    <property type="match status" value="1"/>
</dbReference>
<dbReference type="PANTHER" id="PTHR43792:SF8">
    <property type="entry name" value="[RIBOSOMAL PROTEIN US5]-ALANINE N-ACETYLTRANSFERASE"/>
    <property type="match status" value="1"/>
</dbReference>
<protein>
    <submittedName>
        <fullName evidence="5">GNAT family N-acetyltransferase</fullName>
    </submittedName>
</protein>
<organism evidence="5 6">
    <name type="scientific">Rhodohalobacter sulfatireducens</name>
    <dbReference type="NCBI Taxonomy" id="2911366"/>
    <lineage>
        <taxon>Bacteria</taxon>
        <taxon>Pseudomonadati</taxon>
        <taxon>Balneolota</taxon>
        <taxon>Balneolia</taxon>
        <taxon>Balneolales</taxon>
        <taxon>Balneolaceae</taxon>
        <taxon>Rhodohalobacter</taxon>
    </lineage>
</organism>
<dbReference type="Proteomes" id="UP001165366">
    <property type="component" value="Unassembled WGS sequence"/>
</dbReference>
<dbReference type="RefSeq" id="WP_237856424.1">
    <property type="nucleotide sequence ID" value="NZ_JAKLWS010000049.1"/>
</dbReference>
<comment type="caution">
    <text evidence="5">The sequence shown here is derived from an EMBL/GenBank/DDBJ whole genome shotgun (WGS) entry which is preliminary data.</text>
</comment>
<dbReference type="SUPFAM" id="SSF55729">
    <property type="entry name" value="Acyl-CoA N-acyltransferases (Nat)"/>
    <property type="match status" value="1"/>
</dbReference>
<keyword evidence="6" id="KW-1185">Reference proteome</keyword>
<evidence type="ECO:0000259" key="4">
    <source>
        <dbReference type="PROSITE" id="PS51186"/>
    </source>
</evidence>